<feature type="domain" description="Cytochrome oxidase subunit II transmembrane region profile" evidence="20">
    <location>
        <begin position="23"/>
        <end position="121"/>
    </location>
</feature>
<evidence type="ECO:0000256" key="17">
    <source>
        <dbReference type="RuleBase" id="RU004024"/>
    </source>
</evidence>
<evidence type="ECO:0000256" key="1">
    <source>
        <dbReference type="ARBA" id="ARBA00004141"/>
    </source>
</evidence>
<evidence type="ECO:0000313" key="23">
    <source>
        <dbReference type="Proteomes" id="UP001259239"/>
    </source>
</evidence>
<keyword evidence="9 18" id="KW-1133">Transmembrane helix</keyword>
<comment type="similarity">
    <text evidence="2 16">Belongs to the cytochrome c oxidase subunit 2 family.</text>
</comment>
<dbReference type="RefSeq" id="WP_036655362.1">
    <property type="nucleotide sequence ID" value="NZ_CBCRXL010000051.1"/>
</dbReference>
<sequence>MSRWKMLKRLIPLFAVMTFLLSGCGDPTMSALKPKGPVAQEQYYLMLISISIMVLVIVVVFALYLYVIIRFRKRKGQEDIIPKQVEGNHILEIVWTVIPIVLLIILAVPTINYTFKHSANNLDNKDAIQVKVTASQFWWKFEYPELGIKTAQDLVIPVGKKIAFEIVSNDVVHSFWIPSLGGKIDANPSDLKTVYTLQADEAGVYKGKCAELCGPSHALMDFKVDARSEEDFNAWVQKMKTPVATVAADAQKGEEIFKSKCLSCHAVEADKDGMGPNLKGFADRQMVAGVLEHNEKNLKDWIKDPVTEKMGTKMPTIPLQDQEIDELVKYLNTLK</sequence>
<dbReference type="InterPro" id="IPR034236">
    <property type="entry name" value="CuRO_CcO_Caa3_II"/>
</dbReference>
<dbReference type="NCBIfam" id="TIGR02866">
    <property type="entry name" value="CoxB"/>
    <property type="match status" value="1"/>
</dbReference>
<accession>A0AAP5JTT1</accession>
<reference evidence="22" key="1">
    <citation type="journal article" date="2023" name="J. Vet. Diagn. Invest.">
        <title>Oxytetracycline-resistant Paenibacillus larvae identified in commercial beekeeping operations in Saskatchewan using pooled honey sampling.</title>
        <authorList>
            <person name="Obshta O."/>
            <person name="Zabrodski M.W."/>
            <person name="Soomro T."/>
            <person name="Wilson G."/>
            <person name="Masood F."/>
            <person name="Thebeau J."/>
            <person name="Silva M.C.B."/>
            <person name="Biganski S."/>
            <person name="Kozii I.V."/>
            <person name="Koziy R.V."/>
            <person name="Raza M.F."/>
            <person name="Jose M.S."/>
            <person name="Simko E."/>
            <person name="Wood S.C."/>
        </authorList>
    </citation>
    <scope>NUCLEOTIDE SEQUENCE</scope>
    <source>
        <strain evidence="22">PL001</strain>
    </source>
</reference>
<feature type="transmembrane region" description="Helical" evidence="18">
    <location>
        <begin position="90"/>
        <end position="111"/>
    </location>
</feature>
<evidence type="ECO:0000256" key="11">
    <source>
        <dbReference type="ARBA" id="ARBA00023008"/>
    </source>
</evidence>
<dbReference type="PANTHER" id="PTHR22888">
    <property type="entry name" value="CYTOCHROME C OXIDASE, SUBUNIT II"/>
    <property type="match status" value="1"/>
</dbReference>
<dbReference type="GO" id="GO:0005507">
    <property type="term" value="F:copper ion binding"/>
    <property type="evidence" value="ECO:0007669"/>
    <property type="project" value="InterPro"/>
</dbReference>
<keyword evidence="3 16" id="KW-0813">Transport</keyword>
<gene>
    <name evidence="22" type="primary">coxB</name>
    <name evidence="22" type="ORF">P7H09_11750</name>
</gene>
<dbReference type="InterPro" id="IPR002429">
    <property type="entry name" value="CcO_II-like_C"/>
</dbReference>
<dbReference type="Pfam" id="PF00116">
    <property type="entry name" value="COX2"/>
    <property type="match status" value="1"/>
</dbReference>
<evidence type="ECO:0000256" key="7">
    <source>
        <dbReference type="ARBA" id="ARBA00022967"/>
    </source>
</evidence>
<name>A0AAP5JTT1_9BACL</name>
<dbReference type="GO" id="GO:0016491">
    <property type="term" value="F:oxidoreductase activity"/>
    <property type="evidence" value="ECO:0007669"/>
    <property type="project" value="InterPro"/>
</dbReference>
<dbReference type="InterPro" id="IPR036257">
    <property type="entry name" value="Cyt_c_oxidase_su2_TM_sf"/>
</dbReference>
<evidence type="ECO:0000256" key="3">
    <source>
        <dbReference type="ARBA" id="ARBA00022448"/>
    </source>
</evidence>
<feature type="domain" description="Cytochrome oxidase subunit II copper A binding" evidence="19">
    <location>
        <begin position="125"/>
        <end position="238"/>
    </location>
</feature>
<evidence type="ECO:0000256" key="14">
    <source>
        <dbReference type="ARBA" id="ARBA00047816"/>
    </source>
</evidence>
<evidence type="ECO:0000256" key="15">
    <source>
        <dbReference type="PROSITE-ProRule" id="PRU00433"/>
    </source>
</evidence>
<dbReference type="InterPro" id="IPR008972">
    <property type="entry name" value="Cupredoxin"/>
</dbReference>
<keyword evidence="6 15" id="KW-0479">Metal-binding</keyword>
<dbReference type="EC" id="7.1.1.9" evidence="17"/>
<dbReference type="AlphaFoldDB" id="A0AAP5JTT1"/>
<evidence type="ECO:0000313" key="22">
    <source>
        <dbReference type="EMBL" id="MDT2251931.1"/>
    </source>
</evidence>
<evidence type="ECO:0000256" key="4">
    <source>
        <dbReference type="ARBA" id="ARBA00022660"/>
    </source>
</evidence>
<evidence type="ECO:0000259" key="21">
    <source>
        <dbReference type="PROSITE" id="PS51007"/>
    </source>
</evidence>
<evidence type="ECO:0000259" key="19">
    <source>
        <dbReference type="PROSITE" id="PS50857"/>
    </source>
</evidence>
<dbReference type="GO" id="GO:0020037">
    <property type="term" value="F:heme binding"/>
    <property type="evidence" value="ECO:0007669"/>
    <property type="project" value="InterPro"/>
</dbReference>
<protein>
    <recommendedName>
        <fullName evidence="17">Cytochrome c oxidase subunit 2</fullName>
        <ecNumber evidence="17">7.1.1.9</ecNumber>
    </recommendedName>
</protein>
<organism evidence="22 23">
    <name type="scientific">Paenibacillus larvae</name>
    <dbReference type="NCBI Taxonomy" id="1464"/>
    <lineage>
        <taxon>Bacteria</taxon>
        <taxon>Bacillati</taxon>
        <taxon>Bacillota</taxon>
        <taxon>Bacilli</taxon>
        <taxon>Bacillales</taxon>
        <taxon>Paenibacillaceae</taxon>
        <taxon>Paenibacillus</taxon>
    </lineage>
</organism>
<evidence type="ECO:0000256" key="10">
    <source>
        <dbReference type="ARBA" id="ARBA00023004"/>
    </source>
</evidence>
<dbReference type="InterPro" id="IPR009056">
    <property type="entry name" value="Cyt_c-like_dom"/>
</dbReference>
<dbReference type="Gene3D" id="1.10.287.90">
    <property type="match status" value="1"/>
</dbReference>
<dbReference type="PROSITE" id="PS00078">
    <property type="entry name" value="COX2"/>
    <property type="match status" value="1"/>
</dbReference>
<comment type="cofactor">
    <cofactor evidence="17">
        <name>Cu cation</name>
        <dbReference type="ChEBI" id="CHEBI:23378"/>
    </cofactor>
    <text evidence="17">Binds a copper A center.</text>
</comment>
<dbReference type="Gene3D" id="2.60.40.420">
    <property type="entry name" value="Cupredoxins - blue copper proteins"/>
    <property type="match status" value="1"/>
</dbReference>
<keyword evidence="15" id="KW-0349">Heme</keyword>
<comment type="catalytic activity">
    <reaction evidence="14 17">
        <text>4 Fe(II)-[cytochrome c] + O2 + 8 H(+)(in) = 4 Fe(III)-[cytochrome c] + 2 H2O + 4 H(+)(out)</text>
        <dbReference type="Rhea" id="RHEA:11436"/>
        <dbReference type="Rhea" id="RHEA-COMP:10350"/>
        <dbReference type="Rhea" id="RHEA-COMP:14399"/>
        <dbReference type="ChEBI" id="CHEBI:15377"/>
        <dbReference type="ChEBI" id="CHEBI:15378"/>
        <dbReference type="ChEBI" id="CHEBI:15379"/>
        <dbReference type="ChEBI" id="CHEBI:29033"/>
        <dbReference type="ChEBI" id="CHEBI:29034"/>
        <dbReference type="EC" id="7.1.1.9"/>
    </reaction>
</comment>
<dbReference type="PROSITE" id="PS50999">
    <property type="entry name" value="COX2_TM"/>
    <property type="match status" value="1"/>
</dbReference>
<dbReference type="Pfam" id="PF00034">
    <property type="entry name" value="Cytochrom_C"/>
    <property type="match status" value="1"/>
</dbReference>
<evidence type="ECO:0000256" key="6">
    <source>
        <dbReference type="ARBA" id="ARBA00022723"/>
    </source>
</evidence>
<reference evidence="22" key="2">
    <citation type="submission" date="2023-03" db="EMBL/GenBank/DDBJ databases">
        <authorList>
            <person name="Obshta O."/>
            <person name="Zabrodski M.W."/>
            <person name="Soomro T."/>
            <person name="Wilson G."/>
            <person name="Masood F."/>
            <person name="Thebeau J."/>
            <person name="Bezerra Da Silva M.C."/>
            <person name="Raza F."/>
            <person name="Biganski S."/>
            <person name="Jose M."/>
            <person name="Camilli M."/>
            <person name="Kozii I.V."/>
            <person name="Kozii R.V."/>
            <person name="Simko E."/>
            <person name="Wood S.C."/>
        </authorList>
    </citation>
    <scope>NUCLEOTIDE SEQUENCE</scope>
    <source>
        <strain evidence="22">PL001</strain>
    </source>
</reference>
<evidence type="ECO:0000256" key="18">
    <source>
        <dbReference type="SAM" id="Phobius"/>
    </source>
</evidence>
<evidence type="ECO:0000256" key="5">
    <source>
        <dbReference type="ARBA" id="ARBA00022692"/>
    </source>
</evidence>
<proteinExistence type="inferred from homology"/>
<keyword evidence="5 16" id="KW-0812">Transmembrane</keyword>
<feature type="domain" description="Cytochrome c" evidence="21">
    <location>
        <begin position="248"/>
        <end position="335"/>
    </location>
</feature>
<keyword evidence="7" id="KW-1278">Translocase</keyword>
<dbReference type="InterPro" id="IPR045187">
    <property type="entry name" value="CcO_II"/>
</dbReference>
<evidence type="ECO:0000256" key="16">
    <source>
        <dbReference type="RuleBase" id="RU000456"/>
    </source>
</evidence>
<evidence type="ECO:0000256" key="8">
    <source>
        <dbReference type="ARBA" id="ARBA00022982"/>
    </source>
</evidence>
<dbReference type="PROSITE" id="PS51257">
    <property type="entry name" value="PROKAR_LIPOPROTEIN"/>
    <property type="match status" value="1"/>
</dbReference>
<evidence type="ECO:0000256" key="12">
    <source>
        <dbReference type="ARBA" id="ARBA00023136"/>
    </source>
</evidence>
<evidence type="ECO:0000256" key="2">
    <source>
        <dbReference type="ARBA" id="ARBA00007866"/>
    </source>
</evidence>
<dbReference type="PANTHER" id="PTHR22888:SF10">
    <property type="entry name" value="CYTOCHROME C OXIDASE SUBUNIT 2"/>
    <property type="match status" value="1"/>
</dbReference>
<keyword evidence="10 15" id="KW-0408">Iron</keyword>
<dbReference type="SUPFAM" id="SSF81464">
    <property type="entry name" value="Cytochrome c oxidase subunit II-like, transmembrane region"/>
    <property type="match status" value="1"/>
</dbReference>
<dbReference type="InterPro" id="IPR014222">
    <property type="entry name" value="Cyt_c_oxidase_su2"/>
</dbReference>
<comment type="function">
    <text evidence="13 17">Subunits I and II form the functional core of the enzyme complex. Electrons originating in cytochrome c are transferred via heme a and Cu(A) to the binuclear center formed by heme a3 and Cu(B).</text>
</comment>
<evidence type="ECO:0000256" key="9">
    <source>
        <dbReference type="ARBA" id="ARBA00022989"/>
    </source>
</evidence>
<dbReference type="EMBL" id="JARQGV010000004">
    <property type="protein sequence ID" value="MDT2251931.1"/>
    <property type="molecule type" value="Genomic_DNA"/>
</dbReference>
<keyword evidence="12 18" id="KW-0472">Membrane</keyword>
<dbReference type="SUPFAM" id="SSF49503">
    <property type="entry name" value="Cupredoxins"/>
    <property type="match status" value="1"/>
</dbReference>
<dbReference type="InterPro" id="IPR011759">
    <property type="entry name" value="Cyt_c_oxidase_su2_TM_dom"/>
</dbReference>
<dbReference type="CDD" id="cd04213">
    <property type="entry name" value="CuRO_CcO_Caa3_II"/>
    <property type="match status" value="1"/>
</dbReference>
<dbReference type="Pfam" id="PF02790">
    <property type="entry name" value="COX2_TM"/>
    <property type="match status" value="1"/>
</dbReference>
<keyword evidence="11 17" id="KW-0186">Copper</keyword>
<dbReference type="GO" id="GO:0004129">
    <property type="term" value="F:cytochrome-c oxidase activity"/>
    <property type="evidence" value="ECO:0007669"/>
    <property type="project" value="UniProtKB-EC"/>
</dbReference>
<dbReference type="GO" id="GO:0005886">
    <property type="term" value="C:plasma membrane"/>
    <property type="evidence" value="ECO:0007669"/>
    <property type="project" value="UniProtKB-SubCell"/>
</dbReference>
<keyword evidence="4 16" id="KW-0679">Respiratory chain</keyword>
<dbReference type="GO" id="GO:0042773">
    <property type="term" value="P:ATP synthesis coupled electron transport"/>
    <property type="evidence" value="ECO:0007669"/>
    <property type="project" value="TreeGrafter"/>
</dbReference>
<evidence type="ECO:0000259" key="20">
    <source>
        <dbReference type="PROSITE" id="PS50999"/>
    </source>
</evidence>
<dbReference type="PROSITE" id="PS51007">
    <property type="entry name" value="CYTC"/>
    <property type="match status" value="1"/>
</dbReference>
<feature type="transmembrane region" description="Helical" evidence="18">
    <location>
        <begin position="44"/>
        <end position="69"/>
    </location>
</feature>
<dbReference type="InterPro" id="IPR001505">
    <property type="entry name" value="Copper_CuA"/>
</dbReference>
<dbReference type="PRINTS" id="PR01166">
    <property type="entry name" value="CYCOXIDASEII"/>
</dbReference>
<dbReference type="Proteomes" id="UP001259239">
    <property type="component" value="Unassembled WGS sequence"/>
</dbReference>
<comment type="caution">
    <text evidence="22">The sequence shown here is derived from an EMBL/GenBank/DDBJ whole genome shotgun (WGS) entry which is preliminary data.</text>
</comment>
<dbReference type="PROSITE" id="PS50857">
    <property type="entry name" value="COX2_CUA"/>
    <property type="match status" value="1"/>
</dbReference>
<keyword evidence="8 16" id="KW-0249">Electron transport</keyword>
<comment type="subcellular location">
    <subcellularLocation>
        <location evidence="16">Cell membrane</location>
        <topology evidence="16">Multi-pass membrane protein</topology>
    </subcellularLocation>
    <subcellularLocation>
        <location evidence="1">Membrane</location>
        <topology evidence="1">Multi-pass membrane protein</topology>
    </subcellularLocation>
</comment>
<evidence type="ECO:0000256" key="13">
    <source>
        <dbReference type="ARBA" id="ARBA00024688"/>
    </source>
</evidence>